<dbReference type="PANTHER" id="PTHR10953">
    <property type="entry name" value="UBIQUITIN-ACTIVATING ENZYME E1"/>
    <property type="match status" value="1"/>
</dbReference>
<dbReference type="CDD" id="cd00757">
    <property type="entry name" value="ThiF_MoeB_HesA_family"/>
    <property type="match status" value="1"/>
</dbReference>
<evidence type="ECO:0000256" key="3">
    <source>
        <dbReference type="ARBA" id="ARBA00022679"/>
    </source>
</evidence>
<dbReference type="AlphaFoldDB" id="A0A5S9MXZ8"/>
<proteinExistence type="inferred from homology"/>
<evidence type="ECO:0000256" key="6">
    <source>
        <dbReference type="ARBA" id="ARBA00052218"/>
    </source>
</evidence>
<evidence type="ECO:0000256" key="2">
    <source>
        <dbReference type="ARBA" id="ARBA00009919"/>
    </source>
</evidence>
<dbReference type="Pfam" id="PF00899">
    <property type="entry name" value="ThiF"/>
    <property type="match status" value="1"/>
</dbReference>
<accession>A0A5S9MXZ8</accession>
<dbReference type="GO" id="GO:0004792">
    <property type="term" value="F:thiosulfate-cyanide sulfurtransferase activity"/>
    <property type="evidence" value="ECO:0007669"/>
    <property type="project" value="TreeGrafter"/>
</dbReference>
<name>A0A5S9MXZ8_9GAMM</name>
<dbReference type="GO" id="GO:0005524">
    <property type="term" value="F:ATP binding"/>
    <property type="evidence" value="ECO:0007669"/>
    <property type="project" value="UniProtKB-KW"/>
</dbReference>
<evidence type="ECO:0000259" key="14">
    <source>
        <dbReference type="Pfam" id="PF00899"/>
    </source>
</evidence>
<evidence type="ECO:0000256" key="13">
    <source>
        <dbReference type="ARBA" id="ARBA00078531"/>
    </source>
</evidence>
<dbReference type="SUPFAM" id="SSF69572">
    <property type="entry name" value="Activating enzymes of the ubiquitin-like proteins"/>
    <property type="match status" value="1"/>
</dbReference>
<dbReference type="PANTHER" id="PTHR10953:SF102">
    <property type="entry name" value="ADENYLYLTRANSFERASE AND SULFURTRANSFERASE MOCS3"/>
    <property type="match status" value="1"/>
</dbReference>
<evidence type="ECO:0000256" key="9">
    <source>
        <dbReference type="ARBA" id="ARBA00066884"/>
    </source>
</evidence>
<evidence type="ECO:0000256" key="8">
    <source>
        <dbReference type="ARBA" id="ARBA00063809"/>
    </source>
</evidence>
<gene>
    <name evidence="15" type="primary">moeB</name>
    <name evidence="15" type="ORF">OPDIPICF_00270</name>
</gene>
<dbReference type="Gene3D" id="3.40.50.720">
    <property type="entry name" value="NAD(P)-binding Rossmann-like Domain"/>
    <property type="match status" value="1"/>
</dbReference>
<dbReference type="GO" id="GO:0061605">
    <property type="term" value="F:molybdopterin-synthase adenylyltransferase activity"/>
    <property type="evidence" value="ECO:0007669"/>
    <property type="project" value="UniProtKB-EC"/>
</dbReference>
<dbReference type="GO" id="GO:0008146">
    <property type="term" value="F:sulfotransferase activity"/>
    <property type="evidence" value="ECO:0007669"/>
    <property type="project" value="TreeGrafter"/>
</dbReference>
<dbReference type="Proteomes" id="UP000441399">
    <property type="component" value="Unassembled WGS sequence"/>
</dbReference>
<keyword evidence="5" id="KW-0067">ATP-binding</keyword>
<evidence type="ECO:0000313" key="16">
    <source>
        <dbReference type="Proteomes" id="UP000441399"/>
    </source>
</evidence>
<comment type="similarity">
    <text evidence="2">Belongs to the HesA/MoeB/ThiF family.</text>
</comment>
<evidence type="ECO:0000256" key="1">
    <source>
        <dbReference type="ARBA" id="ARBA00005046"/>
    </source>
</evidence>
<keyword evidence="15" id="KW-0548">Nucleotidyltransferase</keyword>
<dbReference type="NCBIfam" id="NF004281">
    <property type="entry name" value="PRK05690.1"/>
    <property type="match status" value="1"/>
</dbReference>
<comment type="pathway">
    <text evidence="1">Cofactor biosynthesis; molybdopterin biosynthesis.</text>
</comment>
<dbReference type="EC" id="2.7.7.80" evidence="9"/>
<dbReference type="EMBL" id="CACSIO010000001">
    <property type="protein sequence ID" value="CAA0081081.1"/>
    <property type="molecule type" value="Genomic_DNA"/>
</dbReference>
<evidence type="ECO:0000313" key="15">
    <source>
        <dbReference type="EMBL" id="CAA0081081.1"/>
    </source>
</evidence>
<feature type="domain" description="THIF-type NAD/FAD binding fold" evidence="14">
    <location>
        <begin position="9"/>
        <end position="245"/>
    </location>
</feature>
<comment type="catalytic activity">
    <reaction evidence="6">
        <text>[molybdopterin-synthase sulfur-carrier protein]-C-terminal Gly-Gly + ATP + H(+) = [molybdopterin-synthase sulfur-carrier protein]-C-terminal Gly-Gly-AMP + diphosphate</text>
        <dbReference type="Rhea" id="RHEA:43616"/>
        <dbReference type="Rhea" id="RHEA-COMP:12159"/>
        <dbReference type="Rhea" id="RHEA-COMP:12202"/>
        <dbReference type="ChEBI" id="CHEBI:15378"/>
        <dbReference type="ChEBI" id="CHEBI:30616"/>
        <dbReference type="ChEBI" id="CHEBI:33019"/>
        <dbReference type="ChEBI" id="CHEBI:90618"/>
        <dbReference type="ChEBI" id="CHEBI:90778"/>
        <dbReference type="EC" id="2.7.7.80"/>
    </reaction>
</comment>
<keyword evidence="16" id="KW-1185">Reference proteome</keyword>
<dbReference type="GO" id="GO:0005829">
    <property type="term" value="C:cytosol"/>
    <property type="evidence" value="ECO:0007669"/>
    <property type="project" value="TreeGrafter"/>
</dbReference>
<evidence type="ECO:0000256" key="7">
    <source>
        <dbReference type="ARBA" id="ARBA00055169"/>
    </source>
</evidence>
<evidence type="ECO:0000256" key="12">
    <source>
        <dbReference type="ARBA" id="ARBA00075328"/>
    </source>
</evidence>
<dbReference type="InterPro" id="IPR000594">
    <property type="entry name" value="ThiF_NAD_FAD-bd"/>
</dbReference>
<dbReference type="GO" id="GO:0008641">
    <property type="term" value="F:ubiquitin-like modifier activating enzyme activity"/>
    <property type="evidence" value="ECO:0007669"/>
    <property type="project" value="InterPro"/>
</dbReference>
<sequence>MNDEELLRYSRHIMLNGFDIEGQEALLNASVMIVGAGGLGCPAAMYLASAGVGRLVLVDHDHVDASNLQRQIGHGDDQIGRDKVDSLATTLKSLNPDVDLVCLAERLTGDLATHWIPQVDVVLDCSDNFATRFLVNRIAWQAGVPLVSAAAVRAEGQLAVFDPRNAESPCYRCLYSEDAGDGAPSCSENGVLAPLVGIFGSMQALEAIKLISDYGQVTPGQLLVGDLFSSQWRQLRLSRDPDCPVCGEC</sequence>
<keyword evidence="4" id="KW-0547">Nucleotide-binding</keyword>
<reference evidence="15 16" key="1">
    <citation type="submission" date="2019-11" db="EMBL/GenBank/DDBJ databases">
        <authorList>
            <person name="Holert J."/>
        </authorList>
    </citation>
    <scope>NUCLEOTIDE SEQUENCE [LARGE SCALE GENOMIC DNA]</scope>
    <source>
        <strain evidence="15">SB11_3</strain>
    </source>
</reference>
<dbReference type="InterPro" id="IPR045886">
    <property type="entry name" value="ThiF/MoeB/HesA"/>
</dbReference>
<comment type="function">
    <text evidence="7">Catalyzes the adenylation by ATP of the carboxyl group of the C-terminal glycine of sulfur carrier protein MoaD.</text>
</comment>
<dbReference type="FunFam" id="3.40.50.720:FF:000033">
    <property type="entry name" value="Adenylyltransferase and sulfurtransferase MOCS3"/>
    <property type="match status" value="1"/>
</dbReference>
<comment type="subunit">
    <text evidence="8">Homodimer. Forms a stable heterotetrameric complex of 2 MoeB and 2 MoaD during adenylation of MoaD.</text>
</comment>
<dbReference type="InterPro" id="IPR035985">
    <property type="entry name" value="Ubiquitin-activating_enz"/>
</dbReference>
<evidence type="ECO:0000256" key="10">
    <source>
        <dbReference type="ARBA" id="ARBA00073635"/>
    </source>
</evidence>
<dbReference type="OrthoDB" id="9804286at2"/>
<keyword evidence="3 15" id="KW-0808">Transferase</keyword>
<protein>
    <recommendedName>
        <fullName evidence="10">Molybdopterin-synthase adenylyltransferase</fullName>
        <ecNumber evidence="9">2.7.7.80</ecNumber>
    </recommendedName>
    <alternativeName>
        <fullName evidence="13">MoaD protein adenylase</fullName>
    </alternativeName>
    <alternativeName>
        <fullName evidence="11">Molybdopterin-converting factor subunit 1 adenylase</fullName>
    </alternativeName>
    <alternativeName>
        <fullName evidence="12">Sulfur carrier protein MoaD adenylyltransferase</fullName>
    </alternativeName>
</protein>
<evidence type="ECO:0000256" key="4">
    <source>
        <dbReference type="ARBA" id="ARBA00022741"/>
    </source>
</evidence>
<evidence type="ECO:0000256" key="5">
    <source>
        <dbReference type="ARBA" id="ARBA00022840"/>
    </source>
</evidence>
<evidence type="ECO:0000256" key="11">
    <source>
        <dbReference type="ARBA" id="ARBA00075110"/>
    </source>
</evidence>
<organism evidence="15 16">
    <name type="scientific">BD1-7 clade bacterium</name>
    <dbReference type="NCBI Taxonomy" id="2029982"/>
    <lineage>
        <taxon>Bacteria</taxon>
        <taxon>Pseudomonadati</taxon>
        <taxon>Pseudomonadota</taxon>
        <taxon>Gammaproteobacteria</taxon>
        <taxon>Cellvibrionales</taxon>
        <taxon>Spongiibacteraceae</taxon>
        <taxon>BD1-7 clade</taxon>
    </lineage>
</organism>